<reference evidence="4" key="1">
    <citation type="journal article" date="2014" name="Proc. Natl. Acad. Sci. U.S.A.">
        <title>Extensive sampling of basidiomycete genomes demonstrates inadequacy of the white-rot/brown-rot paradigm for wood decay fungi.</title>
        <authorList>
            <person name="Riley R."/>
            <person name="Salamov A.A."/>
            <person name="Brown D.W."/>
            <person name="Nagy L.G."/>
            <person name="Floudas D."/>
            <person name="Held B.W."/>
            <person name="Levasseur A."/>
            <person name="Lombard V."/>
            <person name="Morin E."/>
            <person name="Otillar R."/>
            <person name="Lindquist E.A."/>
            <person name="Sun H."/>
            <person name="LaButti K.M."/>
            <person name="Schmutz J."/>
            <person name="Jabbour D."/>
            <person name="Luo H."/>
            <person name="Baker S.E."/>
            <person name="Pisabarro A.G."/>
            <person name="Walton J.D."/>
            <person name="Blanchette R.A."/>
            <person name="Henrissat B."/>
            <person name="Martin F."/>
            <person name="Cullen D."/>
            <person name="Hibbett D.S."/>
            <person name="Grigoriev I.V."/>
        </authorList>
    </citation>
    <scope>NUCLEOTIDE SEQUENCE [LARGE SCALE GENOMIC DNA]</scope>
    <source>
        <strain evidence="4">FD-172 SS1</strain>
    </source>
</reference>
<keyword evidence="4" id="KW-1185">Reference proteome</keyword>
<feature type="compositionally biased region" description="Low complexity" evidence="1">
    <location>
        <begin position="24"/>
        <end position="39"/>
    </location>
</feature>
<feature type="compositionally biased region" description="Polar residues" evidence="1">
    <location>
        <begin position="13"/>
        <end position="23"/>
    </location>
</feature>
<dbReference type="InParanoid" id="A0A067MM39"/>
<feature type="region of interest" description="Disordered" evidence="1">
    <location>
        <begin position="1"/>
        <end position="39"/>
    </location>
</feature>
<feature type="transmembrane region" description="Helical" evidence="2">
    <location>
        <begin position="57"/>
        <end position="76"/>
    </location>
</feature>
<name>A0A067MM39_BOTB1</name>
<dbReference type="HOGENOM" id="CLU_2263303_0_0_1"/>
<evidence type="ECO:0000313" key="4">
    <source>
        <dbReference type="Proteomes" id="UP000027195"/>
    </source>
</evidence>
<evidence type="ECO:0000256" key="2">
    <source>
        <dbReference type="SAM" id="Phobius"/>
    </source>
</evidence>
<evidence type="ECO:0000256" key="1">
    <source>
        <dbReference type="SAM" id="MobiDB-lite"/>
    </source>
</evidence>
<dbReference type="EMBL" id="KL198026">
    <property type="protein sequence ID" value="KDQ16619.1"/>
    <property type="molecule type" value="Genomic_DNA"/>
</dbReference>
<dbReference type="Proteomes" id="UP000027195">
    <property type="component" value="Unassembled WGS sequence"/>
</dbReference>
<evidence type="ECO:0000313" key="3">
    <source>
        <dbReference type="EMBL" id="KDQ16619.1"/>
    </source>
</evidence>
<keyword evidence="2" id="KW-0812">Transmembrane</keyword>
<keyword evidence="2" id="KW-0472">Membrane</keyword>
<accession>A0A067MM39</accession>
<organism evidence="3 4">
    <name type="scientific">Botryobasidium botryosum (strain FD-172 SS1)</name>
    <dbReference type="NCBI Taxonomy" id="930990"/>
    <lineage>
        <taxon>Eukaryota</taxon>
        <taxon>Fungi</taxon>
        <taxon>Dikarya</taxon>
        <taxon>Basidiomycota</taxon>
        <taxon>Agaricomycotina</taxon>
        <taxon>Agaricomycetes</taxon>
        <taxon>Cantharellales</taxon>
        <taxon>Botryobasidiaceae</taxon>
        <taxon>Botryobasidium</taxon>
    </lineage>
</organism>
<dbReference type="AlphaFoldDB" id="A0A067MM39"/>
<gene>
    <name evidence="3" type="ORF">BOTBODRAFT_30540</name>
</gene>
<proteinExistence type="predicted"/>
<protein>
    <submittedName>
        <fullName evidence="3">Uncharacterized protein</fullName>
    </submittedName>
</protein>
<sequence>MSLTRIAPRALQRSVQRPLTRSLATPSQPRPAAASPAADQKAKLRFRFGSKDVPIEVWPLGVVLIAGVVGGGVAITRHLMNDDELRIHRGHKMSQSTEETKKQ</sequence>
<keyword evidence="2" id="KW-1133">Transmembrane helix</keyword>